<dbReference type="InterPro" id="IPR039251">
    <property type="entry name" value="OXLD1"/>
</dbReference>
<proteinExistence type="predicted"/>
<accession>A0ABZ1CTB3</accession>
<feature type="compositionally biased region" description="Basic and acidic residues" evidence="1">
    <location>
        <begin position="96"/>
        <end position="106"/>
    </location>
</feature>
<feature type="region of interest" description="Disordered" evidence="1">
    <location>
        <begin position="212"/>
        <end position="233"/>
    </location>
</feature>
<dbReference type="InterPro" id="IPR019180">
    <property type="entry name" value="Oxidoreductase-like_N"/>
</dbReference>
<feature type="region of interest" description="Disordered" evidence="1">
    <location>
        <begin position="27"/>
        <end position="125"/>
    </location>
</feature>
<evidence type="ECO:0000259" key="2">
    <source>
        <dbReference type="Pfam" id="PF09791"/>
    </source>
</evidence>
<dbReference type="GeneID" id="87953655"/>
<evidence type="ECO:0000313" key="3">
    <source>
        <dbReference type="EMBL" id="WRT64592.1"/>
    </source>
</evidence>
<dbReference type="PANTHER" id="PTHR21193:SF3">
    <property type="entry name" value="OXIDOREDUCTASE-LIKE DOMAIN-CONTAINING PROTEIN 1"/>
    <property type="match status" value="1"/>
</dbReference>
<name>A0ABZ1CTB3_9TREE</name>
<gene>
    <name evidence="3" type="ORF">IL334_001524</name>
</gene>
<reference evidence="3 4" key="1">
    <citation type="submission" date="2024-01" db="EMBL/GenBank/DDBJ databases">
        <title>Comparative genomics of Cryptococcus and Kwoniella reveals pathogenesis evolution and contrasting modes of karyotype evolution via chromosome fusion or intercentromeric recombination.</title>
        <authorList>
            <person name="Coelho M.A."/>
            <person name="David-Palma M."/>
            <person name="Shea T."/>
            <person name="Bowers K."/>
            <person name="McGinley-Smith S."/>
            <person name="Mohammad A.W."/>
            <person name="Gnirke A."/>
            <person name="Yurkov A.M."/>
            <person name="Nowrousian M."/>
            <person name="Sun S."/>
            <person name="Cuomo C.A."/>
            <person name="Heitman J."/>
        </authorList>
    </citation>
    <scope>NUCLEOTIDE SEQUENCE [LARGE SCALE GENOMIC DNA]</scope>
    <source>
        <strain evidence="3">CBS 11374</strain>
    </source>
</reference>
<evidence type="ECO:0000256" key="1">
    <source>
        <dbReference type="SAM" id="MobiDB-lite"/>
    </source>
</evidence>
<protein>
    <recommendedName>
        <fullName evidence="2">Oxidoreductase-like domain-containing protein</fullName>
    </recommendedName>
</protein>
<dbReference type="RefSeq" id="XP_062789332.1">
    <property type="nucleotide sequence ID" value="XM_062933281.1"/>
</dbReference>
<dbReference type="Proteomes" id="UP001329825">
    <property type="component" value="Chromosome 2"/>
</dbReference>
<organism evidence="3 4">
    <name type="scientific">Kwoniella shivajii</name>
    <dbReference type="NCBI Taxonomy" id="564305"/>
    <lineage>
        <taxon>Eukaryota</taxon>
        <taxon>Fungi</taxon>
        <taxon>Dikarya</taxon>
        <taxon>Basidiomycota</taxon>
        <taxon>Agaricomycotina</taxon>
        <taxon>Tremellomycetes</taxon>
        <taxon>Tremellales</taxon>
        <taxon>Cryptococcaceae</taxon>
        <taxon>Kwoniella</taxon>
    </lineage>
</organism>
<keyword evidence="4" id="KW-1185">Reference proteome</keyword>
<feature type="compositionally biased region" description="Polar residues" evidence="1">
    <location>
        <begin position="107"/>
        <end position="125"/>
    </location>
</feature>
<dbReference type="PANTHER" id="PTHR21193">
    <property type="entry name" value="OXIDOREDUCTASE-LIKE DOMAIN-CONTAINING PROTEIN 1"/>
    <property type="match status" value="1"/>
</dbReference>
<feature type="domain" description="Oxidoreductase-like" evidence="2">
    <location>
        <begin position="156"/>
        <end position="201"/>
    </location>
</feature>
<evidence type="ECO:0000313" key="4">
    <source>
        <dbReference type="Proteomes" id="UP001329825"/>
    </source>
</evidence>
<feature type="compositionally biased region" description="Low complexity" evidence="1">
    <location>
        <begin position="72"/>
        <end position="92"/>
    </location>
</feature>
<dbReference type="EMBL" id="CP141882">
    <property type="protein sequence ID" value="WRT64592.1"/>
    <property type="molecule type" value="Genomic_DNA"/>
</dbReference>
<dbReference type="Pfam" id="PF09791">
    <property type="entry name" value="Oxidored-like"/>
    <property type="match status" value="1"/>
</dbReference>
<sequence>MPSPLRHIALNRNSLIRTRHGKARFIKRGISNQSPQSPSPPPSLSYKRQKELNLFARFERRAPRTTQLHDVLSSSSTTSKLPSASQPQSHPSANDELDKRVDKGDSFKSTSTTPTATSFQEIPSTNEGIQIVDTLPAMINVPTPIPNKTLGKEVEIQGIVVPPKPIPPGEEECCMSGCVNCVYTIYADDLEIYTSAVESARKALTKANVNEKDWPEQVRSPTSEEKSKENIEREVDPVMSAFLALENKLKKK</sequence>